<feature type="domain" description="NolW-like" evidence="12">
    <location>
        <begin position="225"/>
        <end position="322"/>
    </location>
</feature>
<dbReference type="PANTHER" id="PTHR30332:SF24">
    <property type="entry name" value="SECRETIN GSPD-RELATED"/>
    <property type="match status" value="1"/>
</dbReference>
<evidence type="ECO:0000259" key="13">
    <source>
        <dbReference type="Pfam" id="PF21305"/>
    </source>
</evidence>
<comment type="caution">
    <text evidence="14">The sequence shown here is derived from an EMBL/GenBank/DDBJ whole genome shotgun (WGS) entry which is preliminary data.</text>
</comment>
<dbReference type="InterPro" id="IPR001775">
    <property type="entry name" value="GspD/PilQ"/>
</dbReference>
<dbReference type="GO" id="GO:0015627">
    <property type="term" value="C:type II protein secretion system complex"/>
    <property type="evidence" value="ECO:0007669"/>
    <property type="project" value="InterPro"/>
</dbReference>
<feature type="domain" description="Type II/III secretion system secretin-like" evidence="11">
    <location>
        <begin position="485"/>
        <end position="650"/>
    </location>
</feature>
<dbReference type="PRINTS" id="PR01032">
    <property type="entry name" value="PHAGEIV"/>
</dbReference>
<accession>A0A0F9SIG6</accession>
<evidence type="ECO:0008006" key="15">
    <source>
        <dbReference type="Google" id="ProtNLM"/>
    </source>
</evidence>
<keyword evidence="3" id="KW-0813">Transport</keyword>
<feature type="domain" description="GspD-like N0" evidence="13">
    <location>
        <begin position="61"/>
        <end position="130"/>
    </location>
</feature>
<dbReference type="EMBL" id="LAZR01000489">
    <property type="protein sequence ID" value="KKN66814.1"/>
    <property type="molecule type" value="Genomic_DNA"/>
</dbReference>
<keyword evidence="9" id="KW-0998">Cell outer membrane</keyword>
<evidence type="ECO:0000313" key="14">
    <source>
        <dbReference type="EMBL" id="KKN66814.1"/>
    </source>
</evidence>
<evidence type="ECO:0000256" key="2">
    <source>
        <dbReference type="ARBA" id="ARBA00006980"/>
    </source>
</evidence>
<evidence type="ECO:0000256" key="9">
    <source>
        <dbReference type="ARBA" id="ARBA00023237"/>
    </source>
</evidence>
<comment type="similarity">
    <text evidence="2">Belongs to the bacterial secretin family. GSP D subfamily.</text>
</comment>
<feature type="domain" description="NolW-like" evidence="12">
    <location>
        <begin position="328"/>
        <end position="421"/>
    </location>
</feature>
<sequence>MSRRWAAAAIGTLILVLSPVGLAQESATQATTHPVTQPATVDEDLTTRLPDFSIKPGPLRLNFRDASIRAVLEYLSEAAGLIIVDQVSVEGRVTVISHQQIDTDEAIALLNTVLKEKGYTAVRTGRMLKILTLDQARTSAIPVFLGNDPANIQPTDVLITQVIPLRFADAEKLKADLATLKPAYADLASNAASNALIFTATQTDVRRMVEIISAIDGQMGAAPEVAVFQLQYADAATTAKFITDLFAQEEPQQQMSRRDQVRAFFRGMRGGGGGDSQDAAPMGRQAKVIASADTQTNTLVVSGPPDLMDIITQLVKELDSDPSAEQLVFLYPLKNAQADKLVTVLNDIFDDAAQTTAARGRGARDQRPRNAANQDRGATSLVGQVHVVADQDSNSLLVRTTNKHFERVKAIIADLDRPVPQVLIKVLIAEVAHTDSLDLGVEFSILNLRVDTLATFTTDLGGTTERSGGLITTTVDAGLSATINALEVAGKLDVLSRPYILTSDNQEATITIGQEVPFIRNTRTTETGQTINTIEYEDIGIILHVTPHINPDGLVILDVAPEISSITDSTVPISETVDATVFSKRSAQTRVAIRDGQTIVIGGLMEDRVVDTVRKVPFLGDLPLIGGMFRRIVKTKVKTELLIFLTPHVARHPDRLKRISDAQEGEIEILEGAIGQSAYDKHLRGMRRGVDAQPAGTDDAPLLP</sequence>
<dbReference type="InterPro" id="IPR038591">
    <property type="entry name" value="NolW-like_sf"/>
</dbReference>
<evidence type="ECO:0000256" key="8">
    <source>
        <dbReference type="ARBA" id="ARBA00023136"/>
    </source>
</evidence>
<evidence type="ECO:0000256" key="5">
    <source>
        <dbReference type="ARBA" id="ARBA00022692"/>
    </source>
</evidence>
<keyword evidence="6" id="KW-0732">Signal</keyword>
<reference evidence="14" key="1">
    <citation type="journal article" date="2015" name="Nature">
        <title>Complex archaea that bridge the gap between prokaryotes and eukaryotes.</title>
        <authorList>
            <person name="Spang A."/>
            <person name="Saw J.H."/>
            <person name="Jorgensen S.L."/>
            <person name="Zaremba-Niedzwiedzka K."/>
            <person name="Martijn J."/>
            <person name="Lind A.E."/>
            <person name="van Eijk R."/>
            <person name="Schleper C."/>
            <person name="Guy L."/>
            <person name="Ettema T.J."/>
        </authorList>
    </citation>
    <scope>NUCLEOTIDE SEQUENCE</scope>
</reference>
<feature type="region of interest" description="Disordered" evidence="10">
    <location>
        <begin position="357"/>
        <end position="376"/>
    </location>
</feature>
<dbReference type="InterPro" id="IPR013356">
    <property type="entry name" value="T2SS_GspD"/>
</dbReference>
<dbReference type="GO" id="GO:0015628">
    <property type="term" value="P:protein secretion by the type II secretion system"/>
    <property type="evidence" value="ECO:0007669"/>
    <property type="project" value="InterPro"/>
</dbReference>
<keyword evidence="7" id="KW-0653">Protein transport</keyword>
<evidence type="ECO:0000256" key="7">
    <source>
        <dbReference type="ARBA" id="ARBA00022927"/>
    </source>
</evidence>
<dbReference type="InterPro" id="IPR049371">
    <property type="entry name" value="GspD-like_N0"/>
</dbReference>
<feature type="domain" description="NolW-like" evidence="12">
    <location>
        <begin position="160"/>
        <end position="216"/>
    </location>
</feature>
<dbReference type="InterPro" id="IPR005644">
    <property type="entry name" value="NolW-like"/>
</dbReference>
<gene>
    <name evidence="14" type="ORF">LCGC14_0467540</name>
</gene>
<dbReference type="Gene3D" id="3.55.50.30">
    <property type="match status" value="1"/>
</dbReference>
<evidence type="ECO:0000256" key="1">
    <source>
        <dbReference type="ARBA" id="ARBA00004442"/>
    </source>
</evidence>
<dbReference type="Gene3D" id="3.30.1370.120">
    <property type="match status" value="3"/>
</dbReference>
<evidence type="ECO:0000256" key="3">
    <source>
        <dbReference type="ARBA" id="ARBA00022448"/>
    </source>
</evidence>
<proteinExistence type="inferred from homology"/>
<dbReference type="Pfam" id="PF21305">
    <property type="entry name" value="type_II_gspD_N0"/>
    <property type="match status" value="1"/>
</dbReference>
<protein>
    <recommendedName>
        <fullName evidence="15">Type II secretion system protein GspD</fullName>
    </recommendedName>
</protein>
<dbReference type="GO" id="GO:0009279">
    <property type="term" value="C:cell outer membrane"/>
    <property type="evidence" value="ECO:0007669"/>
    <property type="project" value="UniProtKB-SubCell"/>
</dbReference>
<dbReference type="InterPro" id="IPR004846">
    <property type="entry name" value="T2SS/T3SS_dom"/>
</dbReference>
<dbReference type="NCBIfam" id="TIGR02517">
    <property type="entry name" value="type_II_gspD"/>
    <property type="match status" value="1"/>
</dbReference>
<dbReference type="PRINTS" id="PR00811">
    <property type="entry name" value="BCTERIALGSPD"/>
</dbReference>
<organism evidence="14">
    <name type="scientific">marine sediment metagenome</name>
    <dbReference type="NCBI Taxonomy" id="412755"/>
    <lineage>
        <taxon>unclassified sequences</taxon>
        <taxon>metagenomes</taxon>
        <taxon>ecological metagenomes</taxon>
    </lineage>
</organism>
<keyword evidence="5" id="KW-0812">Transmembrane</keyword>
<keyword evidence="4" id="KW-1134">Transmembrane beta strand</keyword>
<comment type="subcellular location">
    <subcellularLocation>
        <location evidence="1">Cell outer membrane</location>
    </subcellularLocation>
</comment>
<evidence type="ECO:0000256" key="4">
    <source>
        <dbReference type="ARBA" id="ARBA00022452"/>
    </source>
</evidence>
<dbReference type="Pfam" id="PF03958">
    <property type="entry name" value="Secretin_N"/>
    <property type="match status" value="3"/>
</dbReference>
<evidence type="ECO:0000259" key="12">
    <source>
        <dbReference type="Pfam" id="PF03958"/>
    </source>
</evidence>
<evidence type="ECO:0000256" key="6">
    <source>
        <dbReference type="ARBA" id="ARBA00022729"/>
    </source>
</evidence>
<name>A0A0F9SIG6_9ZZZZ</name>
<evidence type="ECO:0000259" key="11">
    <source>
        <dbReference type="Pfam" id="PF00263"/>
    </source>
</evidence>
<dbReference type="InterPro" id="IPR050810">
    <property type="entry name" value="Bact_Secretion_Sys_Channel"/>
</dbReference>
<dbReference type="PANTHER" id="PTHR30332">
    <property type="entry name" value="PROBABLE GENERAL SECRETION PATHWAY PROTEIN D"/>
    <property type="match status" value="1"/>
</dbReference>
<dbReference type="Pfam" id="PF00263">
    <property type="entry name" value="Secretin"/>
    <property type="match status" value="1"/>
</dbReference>
<keyword evidence="8" id="KW-0472">Membrane</keyword>
<dbReference type="AlphaFoldDB" id="A0A0F9SIG6"/>
<evidence type="ECO:0000256" key="10">
    <source>
        <dbReference type="SAM" id="MobiDB-lite"/>
    </source>
</evidence>